<name>A0A382TLD2_9ZZZZ</name>
<organism evidence="1">
    <name type="scientific">marine metagenome</name>
    <dbReference type="NCBI Taxonomy" id="408172"/>
    <lineage>
        <taxon>unclassified sequences</taxon>
        <taxon>metagenomes</taxon>
        <taxon>ecological metagenomes</taxon>
    </lineage>
</organism>
<protein>
    <submittedName>
        <fullName evidence="1">Uncharacterized protein</fullName>
    </submittedName>
</protein>
<accession>A0A382TLD2</accession>
<sequence>VNFGINRGIYWAIKLNWSKFTTLKYNCIYRIPTEVMIEHG</sequence>
<feature type="non-terminal residue" evidence="1">
    <location>
        <position position="1"/>
    </location>
</feature>
<proteinExistence type="predicted"/>
<dbReference type="AlphaFoldDB" id="A0A382TLD2"/>
<reference evidence="1" key="1">
    <citation type="submission" date="2018-05" db="EMBL/GenBank/DDBJ databases">
        <authorList>
            <person name="Lanie J.A."/>
            <person name="Ng W.-L."/>
            <person name="Kazmierczak K.M."/>
            <person name="Andrzejewski T.M."/>
            <person name="Davidsen T.M."/>
            <person name="Wayne K.J."/>
            <person name="Tettelin H."/>
            <person name="Glass J.I."/>
            <person name="Rusch D."/>
            <person name="Podicherti R."/>
            <person name="Tsui H.-C.T."/>
            <person name="Winkler M.E."/>
        </authorList>
    </citation>
    <scope>NUCLEOTIDE SEQUENCE</scope>
</reference>
<evidence type="ECO:0000313" key="1">
    <source>
        <dbReference type="EMBL" id="SVD22287.1"/>
    </source>
</evidence>
<dbReference type="EMBL" id="UINC01137131">
    <property type="protein sequence ID" value="SVD22287.1"/>
    <property type="molecule type" value="Genomic_DNA"/>
</dbReference>
<gene>
    <name evidence="1" type="ORF">METZ01_LOCUS375141</name>
</gene>